<dbReference type="InterPro" id="IPR020610">
    <property type="entry name" value="Thiolase_AS"/>
</dbReference>
<evidence type="ECO:0000256" key="4">
    <source>
        <dbReference type="PIRSR" id="PIRSR000429-1"/>
    </source>
</evidence>
<evidence type="ECO:0000256" key="1">
    <source>
        <dbReference type="ARBA" id="ARBA00010982"/>
    </source>
</evidence>
<dbReference type="PROSITE" id="PS00099">
    <property type="entry name" value="THIOLASE_3"/>
    <property type="match status" value="1"/>
</dbReference>
<dbReference type="GO" id="GO:0016747">
    <property type="term" value="F:acyltransferase activity, transferring groups other than amino-acyl groups"/>
    <property type="evidence" value="ECO:0007669"/>
    <property type="project" value="InterPro"/>
</dbReference>
<evidence type="ECO:0000256" key="5">
    <source>
        <dbReference type="RuleBase" id="RU003557"/>
    </source>
</evidence>
<sequence>MAGGPAVPEVVIVEAVRSAVGKRNGGLSHYPAPDLFADVLAGLIDRAGIDSALVGQVTGGCVSQVGQQSGNITRSAWLAAGLDQGVGACTVHAQCGSSQQAFTLAYGLVAAGVVDVAVAGGVESMSQVPMTASLVPELGRSKSARYERRYEITTQFEAADRIAGAWGFTRDQLEEFAVMSQQRAAAAIEQGRFATQIVPVKAPVADSDGKVTGTATVAVDEGPRPTTRDGLAALKVNLKDRPGALHTAGTSSQISDGASALLIMAAERSAALSVRPRARVVDSVLVGSDPVMMLTGPINATAQILERNNLTLDDLDVIEVNEAFASVVLAWAHEMKSDLSNVNVNGGAIALGHPLGATGGVLLTKCLGELERTGGRYGLVTMCVGGGMGTGTLIERI</sequence>
<dbReference type="Proteomes" id="UP000192441">
    <property type="component" value="Unassembled WGS sequence"/>
</dbReference>
<feature type="active site" description="Acyl-thioester intermediate" evidence="4">
    <location>
        <position position="95"/>
    </location>
</feature>
<dbReference type="SUPFAM" id="SSF53901">
    <property type="entry name" value="Thiolase-like"/>
    <property type="match status" value="2"/>
</dbReference>
<evidence type="ECO:0000313" key="9">
    <source>
        <dbReference type="Proteomes" id="UP000192441"/>
    </source>
</evidence>
<dbReference type="RefSeq" id="WP_083130910.1">
    <property type="nucleotide sequence ID" value="NZ_AP022607.1"/>
</dbReference>
<feature type="domain" description="Thiolase N-terminal" evidence="6">
    <location>
        <begin position="10"/>
        <end position="266"/>
    </location>
</feature>
<feature type="active site" description="Proton acceptor" evidence="4">
    <location>
        <position position="383"/>
    </location>
</feature>
<proteinExistence type="inferred from homology"/>
<dbReference type="PIRSF" id="PIRSF000429">
    <property type="entry name" value="Ac-CoA_Ac_transf"/>
    <property type="match status" value="1"/>
</dbReference>
<evidence type="ECO:0000259" key="6">
    <source>
        <dbReference type="Pfam" id="PF00108"/>
    </source>
</evidence>
<dbReference type="Pfam" id="PF02803">
    <property type="entry name" value="Thiolase_C"/>
    <property type="match status" value="1"/>
</dbReference>
<dbReference type="InterPro" id="IPR002155">
    <property type="entry name" value="Thiolase"/>
</dbReference>
<dbReference type="Pfam" id="PF00108">
    <property type="entry name" value="Thiolase_N"/>
    <property type="match status" value="1"/>
</dbReference>
<dbReference type="EMBL" id="MVHM01000002">
    <property type="protein sequence ID" value="ORA40481.1"/>
    <property type="molecule type" value="Genomic_DNA"/>
</dbReference>
<dbReference type="InterPro" id="IPR020617">
    <property type="entry name" value="Thiolase_C"/>
</dbReference>
<gene>
    <name evidence="8" type="ORF">BST20_07680</name>
</gene>
<feature type="domain" description="Thiolase C-terminal" evidence="7">
    <location>
        <begin position="275"/>
        <end position="396"/>
    </location>
</feature>
<dbReference type="NCBIfam" id="TIGR01930">
    <property type="entry name" value="AcCoA-C-Actrans"/>
    <property type="match status" value="1"/>
</dbReference>
<feature type="active site" description="Proton acceptor" evidence="4">
    <location>
        <position position="353"/>
    </location>
</feature>
<evidence type="ECO:0000256" key="2">
    <source>
        <dbReference type="ARBA" id="ARBA00022679"/>
    </source>
</evidence>
<dbReference type="AlphaFoldDB" id="A0AA91RJ97"/>
<evidence type="ECO:0000259" key="7">
    <source>
        <dbReference type="Pfam" id="PF02803"/>
    </source>
</evidence>
<name>A0AA91RJ97_9MYCO</name>
<evidence type="ECO:0000256" key="3">
    <source>
        <dbReference type="ARBA" id="ARBA00023315"/>
    </source>
</evidence>
<keyword evidence="2 5" id="KW-0808">Transferase</keyword>
<protein>
    <submittedName>
        <fullName evidence="8">Acetyl-CoA acetyltransferase</fullName>
    </submittedName>
</protein>
<reference evidence="8 9" key="1">
    <citation type="submission" date="2016-12" db="EMBL/GenBank/DDBJ databases">
        <title>The new phylogeny of genus Mycobacterium.</title>
        <authorList>
            <person name="Tortoli E."/>
            <person name="Trovato A."/>
            <person name="Cirillo D.M."/>
        </authorList>
    </citation>
    <scope>NUCLEOTIDE SEQUENCE [LARGE SCALE GENOMIC DNA]</scope>
    <source>
        <strain evidence="8 9">DSM 44624</strain>
    </source>
</reference>
<dbReference type="PANTHER" id="PTHR43365">
    <property type="entry name" value="BLR7806 PROTEIN"/>
    <property type="match status" value="1"/>
</dbReference>
<comment type="similarity">
    <text evidence="1 5">Belongs to the thiolase-like superfamily. Thiolase family.</text>
</comment>
<accession>A0AA91RJ97</accession>
<dbReference type="InterPro" id="IPR020613">
    <property type="entry name" value="Thiolase_CS"/>
</dbReference>
<dbReference type="Gene3D" id="3.40.47.10">
    <property type="match status" value="2"/>
</dbReference>
<dbReference type="PROSITE" id="PS00737">
    <property type="entry name" value="THIOLASE_2"/>
    <property type="match status" value="1"/>
</dbReference>
<keyword evidence="3 5" id="KW-0012">Acyltransferase</keyword>
<dbReference type="PANTHER" id="PTHR43365:SF1">
    <property type="entry name" value="ACETYL-COA C-ACYLTRANSFERASE"/>
    <property type="match status" value="1"/>
</dbReference>
<dbReference type="InterPro" id="IPR016039">
    <property type="entry name" value="Thiolase-like"/>
</dbReference>
<evidence type="ECO:0000313" key="8">
    <source>
        <dbReference type="EMBL" id="ORA40481.1"/>
    </source>
</evidence>
<dbReference type="CDD" id="cd00751">
    <property type="entry name" value="thiolase"/>
    <property type="match status" value="1"/>
</dbReference>
<organism evidence="8 9">
    <name type="scientific">Mycobacterium branderi</name>
    <dbReference type="NCBI Taxonomy" id="43348"/>
    <lineage>
        <taxon>Bacteria</taxon>
        <taxon>Bacillati</taxon>
        <taxon>Actinomycetota</taxon>
        <taxon>Actinomycetes</taxon>
        <taxon>Mycobacteriales</taxon>
        <taxon>Mycobacteriaceae</taxon>
        <taxon>Mycobacterium</taxon>
    </lineage>
</organism>
<dbReference type="InterPro" id="IPR020616">
    <property type="entry name" value="Thiolase_N"/>
</dbReference>
<comment type="caution">
    <text evidence="8">The sequence shown here is derived from an EMBL/GenBank/DDBJ whole genome shotgun (WGS) entry which is preliminary data.</text>
</comment>